<organism evidence="1">
    <name type="scientific">Brugia malayi</name>
    <name type="common">Filarial nematode worm</name>
    <dbReference type="NCBI Taxonomy" id="6279"/>
    <lineage>
        <taxon>Eukaryota</taxon>
        <taxon>Metazoa</taxon>
        <taxon>Ecdysozoa</taxon>
        <taxon>Nematoda</taxon>
        <taxon>Chromadorea</taxon>
        <taxon>Rhabditida</taxon>
        <taxon>Spirurina</taxon>
        <taxon>Spiruromorpha</taxon>
        <taxon>Filarioidea</taxon>
        <taxon>Onchocercidae</taxon>
        <taxon>Brugia</taxon>
    </lineage>
</organism>
<reference evidence="1" key="2">
    <citation type="submission" date="2012-12" db="EMBL/GenBank/DDBJ databases">
        <authorList>
            <consortium name="WormBase Consortium"/>
            <person name="Ghedin E."/>
            <person name="Paulini M."/>
        </authorList>
    </citation>
    <scope>NUCLEOTIDE SEQUENCE</scope>
    <source>
        <strain evidence="1">FR3</strain>
    </source>
</reference>
<dbReference type="AlphaFoldDB" id="A0A1I9G0V1"/>
<dbReference type="EMBL" id="LN856990">
    <property type="protein sequence ID" value="CDP97804.1"/>
    <property type="molecule type" value="Genomic_DNA"/>
</dbReference>
<gene>
    <name evidence="1" type="primary">Bm13281</name>
    <name evidence="1" type="ORF">BM_Bm13281</name>
</gene>
<accession>A0A1I9G0V1</accession>
<evidence type="ECO:0000313" key="1">
    <source>
        <dbReference type="EMBL" id="CDP97804.1"/>
    </source>
</evidence>
<proteinExistence type="predicted"/>
<reference evidence="1" key="1">
    <citation type="journal article" date="2007" name="Science">
        <title>Draft genome of the filarial nematode parasite Brugia malayi.</title>
        <authorList>
            <person name="Ghedin E."/>
            <person name="Wang S."/>
            <person name="Spiro D."/>
            <person name="Caler E."/>
            <person name="Zhao Q."/>
            <person name="Crabtree J."/>
            <person name="Allen J.E."/>
            <person name="Delcher A.L."/>
            <person name="Guiliano D.B."/>
            <person name="Miranda-Saavedra D."/>
            <person name="Angiuoli S.V."/>
            <person name="Creasy T."/>
            <person name="Amedeo P."/>
            <person name="Haas B."/>
            <person name="El-Sayed N.M."/>
            <person name="Wortman J.R."/>
            <person name="Feldblyum T."/>
            <person name="Tallon L."/>
            <person name="Schatz M."/>
            <person name="Shumway M."/>
            <person name="Koo H."/>
            <person name="Salzberg S.L."/>
            <person name="Schobel S."/>
            <person name="Pertea M."/>
            <person name="Pop M."/>
            <person name="White O."/>
            <person name="Barton G.J."/>
            <person name="Carlow C.K."/>
            <person name="Crawford M.J."/>
            <person name="Daub J."/>
            <person name="Dimmic M.W."/>
            <person name="Estes C.F."/>
            <person name="Foster J.M."/>
            <person name="Ganatra M."/>
            <person name="Gregory W.F."/>
            <person name="Johnson N.M."/>
            <person name="Jin J."/>
            <person name="Komuniecki R."/>
            <person name="Korf I."/>
            <person name="Kumar S."/>
            <person name="Laney S."/>
            <person name="Li B.W."/>
            <person name="Li W."/>
            <person name="Lindblom T.H."/>
            <person name="Lustigman S."/>
            <person name="Ma D."/>
            <person name="Maina C.V."/>
            <person name="Martin D.M."/>
            <person name="McCarter J.P."/>
            <person name="McReynolds L."/>
            <person name="Mitreva M."/>
            <person name="Nutman T.B."/>
            <person name="Parkinson J."/>
            <person name="Peregrin-Alvarez J.M."/>
            <person name="Poole C."/>
            <person name="Ren Q."/>
            <person name="Saunders L."/>
            <person name="Sluder A.E."/>
            <person name="Smith K."/>
            <person name="Stanke M."/>
            <person name="Unnasch T.R."/>
            <person name="Ware J."/>
            <person name="Wei A.D."/>
            <person name="Weil G."/>
            <person name="Williams D.J."/>
            <person name="Zhang Y."/>
            <person name="Williams S.A."/>
            <person name="Fraser-Liggett C."/>
            <person name="Slatko B."/>
            <person name="Blaxter M.L."/>
            <person name="Scott A.L."/>
        </authorList>
    </citation>
    <scope>NUCLEOTIDE SEQUENCE</scope>
    <source>
        <strain evidence="1">FR3</strain>
    </source>
</reference>
<sequence>MNKELNFSTFATTEELCNMYGEKSVLETNEKKISQ</sequence>
<protein>
    <submittedName>
        <fullName evidence="1">Bm13281, isoform b</fullName>
    </submittedName>
</protein>
<name>A0A1I9G0V1_BRUMA</name>